<keyword evidence="1" id="KW-1133">Transmembrane helix</keyword>
<evidence type="ECO:0000313" key="2">
    <source>
        <dbReference type="EMBL" id="CAI6372234.1"/>
    </source>
</evidence>
<reference evidence="2 3" key="1">
    <citation type="submission" date="2023-01" db="EMBL/GenBank/DDBJ databases">
        <authorList>
            <person name="Whitehead M."/>
        </authorList>
    </citation>
    <scope>NUCLEOTIDE SEQUENCE [LARGE SCALE GENOMIC DNA]</scope>
</reference>
<sequence length="108" mass="11760">MVTITRRRYSLDYIAAVTVLEVLGCIIIILYPKTSMIDTIFNNVLMYSERRGRDVVVRVADCCAAIGDTPSGVGAPSAELPPADTAAIDYYYPVLDEVDEPAEGVEVT</sequence>
<dbReference type="AlphaFoldDB" id="A0AAV0XXB0"/>
<organism evidence="2 3">
    <name type="scientific">Macrosiphum euphorbiae</name>
    <name type="common">potato aphid</name>
    <dbReference type="NCBI Taxonomy" id="13131"/>
    <lineage>
        <taxon>Eukaryota</taxon>
        <taxon>Metazoa</taxon>
        <taxon>Ecdysozoa</taxon>
        <taxon>Arthropoda</taxon>
        <taxon>Hexapoda</taxon>
        <taxon>Insecta</taxon>
        <taxon>Pterygota</taxon>
        <taxon>Neoptera</taxon>
        <taxon>Paraneoptera</taxon>
        <taxon>Hemiptera</taxon>
        <taxon>Sternorrhyncha</taxon>
        <taxon>Aphidomorpha</taxon>
        <taxon>Aphidoidea</taxon>
        <taxon>Aphididae</taxon>
        <taxon>Macrosiphini</taxon>
        <taxon>Macrosiphum</taxon>
    </lineage>
</organism>
<dbReference type="Proteomes" id="UP001160148">
    <property type="component" value="Unassembled WGS sequence"/>
</dbReference>
<evidence type="ECO:0000256" key="1">
    <source>
        <dbReference type="SAM" id="Phobius"/>
    </source>
</evidence>
<dbReference type="EMBL" id="CARXXK010001027">
    <property type="protein sequence ID" value="CAI6372234.1"/>
    <property type="molecule type" value="Genomic_DNA"/>
</dbReference>
<gene>
    <name evidence="2" type="ORF">MEUPH1_LOCUS26134</name>
</gene>
<name>A0AAV0XXB0_9HEMI</name>
<evidence type="ECO:0000313" key="3">
    <source>
        <dbReference type="Proteomes" id="UP001160148"/>
    </source>
</evidence>
<keyword evidence="1" id="KW-0812">Transmembrane</keyword>
<accession>A0AAV0XXB0</accession>
<keyword evidence="3" id="KW-1185">Reference proteome</keyword>
<comment type="caution">
    <text evidence="2">The sequence shown here is derived from an EMBL/GenBank/DDBJ whole genome shotgun (WGS) entry which is preliminary data.</text>
</comment>
<keyword evidence="1" id="KW-0472">Membrane</keyword>
<proteinExistence type="predicted"/>
<feature type="transmembrane region" description="Helical" evidence="1">
    <location>
        <begin position="12"/>
        <end position="31"/>
    </location>
</feature>
<protein>
    <submittedName>
        <fullName evidence="2">Uncharacterized protein</fullName>
    </submittedName>
</protein>